<dbReference type="Gene3D" id="2.60.120.10">
    <property type="entry name" value="Jelly Rolls"/>
    <property type="match status" value="1"/>
</dbReference>
<evidence type="ECO:0000256" key="2">
    <source>
        <dbReference type="ARBA" id="ARBA00023125"/>
    </source>
</evidence>
<dbReference type="EMBL" id="UOEU01000225">
    <property type="protein sequence ID" value="VAW31467.1"/>
    <property type="molecule type" value="Genomic_DNA"/>
</dbReference>
<dbReference type="PROSITE" id="PS01124">
    <property type="entry name" value="HTH_ARAC_FAMILY_2"/>
    <property type="match status" value="1"/>
</dbReference>
<reference evidence="5" key="1">
    <citation type="submission" date="2018-06" db="EMBL/GenBank/DDBJ databases">
        <authorList>
            <person name="Zhirakovskaya E."/>
        </authorList>
    </citation>
    <scope>NUCLEOTIDE SEQUENCE</scope>
</reference>
<name>A0A3B0V0Z0_9ZZZZ</name>
<dbReference type="GO" id="GO:0003700">
    <property type="term" value="F:DNA-binding transcription factor activity"/>
    <property type="evidence" value="ECO:0007669"/>
    <property type="project" value="InterPro"/>
</dbReference>
<dbReference type="SUPFAM" id="SSF46689">
    <property type="entry name" value="Homeodomain-like"/>
    <property type="match status" value="1"/>
</dbReference>
<dbReference type="InterPro" id="IPR009057">
    <property type="entry name" value="Homeodomain-like_sf"/>
</dbReference>
<evidence type="ECO:0000256" key="3">
    <source>
        <dbReference type="ARBA" id="ARBA00023163"/>
    </source>
</evidence>
<dbReference type="Gene3D" id="1.10.10.60">
    <property type="entry name" value="Homeodomain-like"/>
    <property type="match status" value="1"/>
</dbReference>
<dbReference type="InterPro" id="IPR020449">
    <property type="entry name" value="Tscrpt_reg_AraC-type_HTH"/>
</dbReference>
<dbReference type="AlphaFoldDB" id="A0A3B0V0Z0"/>
<feature type="domain" description="HTH araC/xylS-type" evidence="4">
    <location>
        <begin position="205"/>
        <end position="303"/>
    </location>
</feature>
<dbReference type="InterPro" id="IPR014710">
    <property type="entry name" value="RmlC-like_jellyroll"/>
</dbReference>
<accession>A0A3B0V0Z0</accession>
<dbReference type="SMART" id="SM00342">
    <property type="entry name" value="HTH_ARAC"/>
    <property type="match status" value="1"/>
</dbReference>
<proteinExistence type="predicted"/>
<dbReference type="InterPro" id="IPR003313">
    <property type="entry name" value="AraC-bd"/>
</dbReference>
<dbReference type="PANTHER" id="PTHR43280:SF32">
    <property type="entry name" value="TRANSCRIPTIONAL REGULATORY PROTEIN"/>
    <property type="match status" value="1"/>
</dbReference>
<gene>
    <name evidence="5" type="ORF">MNBD_CHLOROFLEXI01-1569</name>
</gene>
<sequence length="303" mass="34987">MVQRHSKLPTEQLLPNETRSFLIRPFLIETDPHETHESPHRHNFQEILWVRSGNGEHAIDGQRLPIQAQTFYLIAKGQVHQLITGIDLDGLVIRFTDAFLPNFLSQEMGHYQTVLFNNVTINHTLPVQPPSLTNFERLLQQLLAEFNSQKANENQEILRHLLTVLLIKLGKVQRELMDDVQTACPEQRLGSQAETAVDQETQLFHQFTLLLEQQFSQTHAVQVYAQVLNITPRHLSVITQRFVGRTAKHHIEDRLLLEAKRLLTFTNLSVKEIAHQLGYKDPSHFSKMFKKKTETTPQTYKSG</sequence>
<protein>
    <recommendedName>
        <fullName evidence="4">HTH araC/xylS-type domain-containing protein</fullName>
    </recommendedName>
</protein>
<organism evidence="5">
    <name type="scientific">hydrothermal vent metagenome</name>
    <dbReference type="NCBI Taxonomy" id="652676"/>
    <lineage>
        <taxon>unclassified sequences</taxon>
        <taxon>metagenomes</taxon>
        <taxon>ecological metagenomes</taxon>
    </lineage>
</organism>
<dbReference type="GO" id="GO:0043565">
    <property type="term" value="F:sequence-specific DNA binding"/>
    <property type="evidence" value="ECO:0007669"/>
    <property type="project" value="InterPro"/>
</dbReference>
<dbReference type="InterPro" id="IPR018060">
    <property type="entry name" value="HTH_AraC"/>
</dbReference>
<dbReference type="InterPro" id="IPR037923">
    <property type="entry name" value="HTH-like"/>
</dbReference>
<dbReference type="PANTHER" id="PTHR43280">
    <property type="entry name" value="ARAC-FAMILY TRANSCRIPTIONAL REGULATOR"/>
    <property type="match status" value="1"/>
</dbReference>
<dbReference type="PRINTS" id="PR00032">
    <property type="entry name" value="HTHARAC"/>
</dbReference>
<evidence type="ECO:0000256" key="1">
    <source>
        <dbReference type="ARBA" id="ARBA00023015"/>
    </source>
</evidence>
<dbReference type="SUPFAM" id="SSF51215">
    <property type="entry name" value="Regulatory protein AraC"/>
    <property type="match status" value="1"/>
</dbReference>
<keyword evidence="1" id="KW-0805">Transcription regulation</keyword>
<dbReference type="Pfam" id="PF12833">
    <property type="entry name" value="HTH_18"/>
    <property type="match status" value="1"/>
</dbReference>
<evidence type="ECO:0000259" key="4">
    <source>
        <dbReference type="PROSITE" id="PS01124"/>
    </source>
</evidence>
<evidence type="ECO:0000313" key="5">
    <source>
        <dbReference type="EMBL" id="VAW31467.1"/>
    </source>
</evidence>
<keyword evidence="2" id="KW-0238">DNA-binding</keyword>
<dbReference type="Pfam" id="PF02311">
    <property type="entry name" value="AraC_binding"/>
    <property type="match status" value="1"/>
</dbReference>
<keyword evidence="3" id="KW-0804">Transcription</keyword>